<reference evidence="9" key="1">
    <citation type="journal article" date="2019" name="Int. J. Syst. Evol. Microbiol.">
        <title>The Global Catalogue of Microorganisms (GCM) 10K type strain sequencing project: providing services to taxonomists for standard genome sequencing and annotation.</title>
        <authorList>
            <consortium name="The Broad Institute Genomics Platform"/>
            <consortium name="The Broad Institute Genome Sequencing Center for Infectious Disease"/>
            <person name="Wu L."/>
            <person name="Ma J."/>
        </authorList>
    </citation>
    <scope>NUCLEOTIDE SEQUENCE [LARGE SCALE GENOMIC DNA]</scope>
    <source>
        <strain evidence="9">NBRC 103632</strain>
    </source>
</reference>
<comment type="caution">
    <text evidence="8">The sequence shown here is derived from an EMBL/GenBank/DDBJ whole genome shotgun (WGS) entry which is preliminary data.</text>
</comment>
<dbReference type="InterPro" id="IPR011577">
    <property type="entry name" value="Cyt_b561_bac/Ni-Hgenase"/>
</dbReference>
<feature type="domain" description="Cytochrome b561 bacterial/Ni-hydrogenase" evidence="7">
    <location>
        <begin position="2"/>
        <end position="137"/>
    </location>
</feature>
<keyword evidence="2" id="KW-1003">Cell membrane</keyword>
<evidence type="ECO:0000256" key="3">
    <source>
        <dbReference type="ARBA" id="ARBA00022692"/>
    </source>
</evidence>
<evidence type="ECO:0000259" key="7">
    <source>
        <dbReference type="Pfam" id="PF01292"/>
    </source>
</evidence>
<keyword evidence="9" id="KW-1185">Reference proteome</keyword>
<evidence type="ECO:0000313" key="8">
    <source>
        <dbReference type="EMBL" id="MFC4595427.1"/>
    </source>
</evidence>
<protein>
    <submittedName>
        <fullName evidence="8">Cytochrome b/b6 domain-containing protein</fullName>
    </submittedName>
</protein>
<dbReference type="InterPro" id="IPR051542">
    <property type="entry name" value="Hydrogenase_cytochrome"/>
</dbReference>
<dbReference type="Gene3D" id="1.20.950.20">
    <property type="entry name" value="Transmembrane di-heme cytochromes, Chain C"/>
    <property type="match status" value="1"/>
</dbReference>
<evidence type="ECO:0000313" key="9">
    <source>
        <dbReference type="Proteomes" id="UP001595957"/>
    </source>
</evidence>
<dbReference type="RefSeq" id="WP_380805596.1">
    <property type="nucleotide sequence ID" value="NZ_JBHSFZ010000031.1"/>
</dbReference>
<feature type="transmembrane region" description="Helical" evidence="6">
    <location>
        <begin position="155"/>
        <end position="175"/>
    </location>
</feature>
<evidence type="ECO:0000256" key="2">
    <source>
        <dbReference type="ARBA" id="ARBA00022475"/>
    </source>
</evidence>
<evidence type="ECO:0000256" key="1">
    <source>
        <dbReference type="ARBA" id="ARBA00004651"/>
    </source>
</evidence>
<dbReference type="PANTHER" id="PTHR30485:SF2">
    <property type="entry name" value="BLL0597 PROTEIN"/>
    <property type="match status" value="1"/>
</dbReference>
<evidence type="ECO:0000256" key="5">
    <source>
        <dbReference type="ARBA" id="ARBA00023136"/>
    </source>
</evidence>
<feature type="transmembrane region" description="Helical" evidence="6">
    <location>
        <begin position="100"/>
        <end position="124"/>
    </location>
</feature>
<dbReference type="Pfam" id="PF01292">
    <property type="entry name" value="Ni_hydr_CYTB"/>
    <property type="match status" value="1"/>
</dbReference>
<keyword evidence="3 6" id="KW-0812">Transmembrane</keyword>
<keyword evidence="4 6" id="KW-1133">Transmembrane helix</keyword>
<dbReference type="Proteomes" id="UP001595957">
    <property type="component" value="Unassembled WGS sequence"/>
</dbReference>
<name>A0ABV9F0I4_9SPHN</name>
<evidence type="ECO:0000256" key="4">
    <source>
        <dbReference type="ARBA" id="ARBA00022989"/>
    </source>
</evidence>
<gene>
    <name evidence="8" type="ORF">ACFO3E_14665</name>
</gene>
<dbReference type="SUPFAM" id="SSF81342">
    <property type="entry name" value="Transmembrane di-heme cytochromes"/>
    <property type="match status" value="1"/>
</dbReference>
<dbReference type="InterPro" id="IPR016174">
    <property type="entry name" value="Di-haem_cyt_TM"/>
</dbReference>
<proteinExistence type="predicted"/>
<dbReference type="EMBL" id="JBHSFZ010000031">
    <property type="protein sequence ID" value="MFC4595427.1"/>
    <property type="molecule type" value="Genomic_DNA"/>
</dbReference>
<accession>A0ABV9F0I4</accession>
<feature type="transmembrane region" description="Helical" evidence="6">
    <location>
        <begin position="52"/>
        <end position="75"/>
    </location>
</feature>
<organism evidence="8 9">
    <name type="scientific">Sphingobium tyrosinilyticum</name>
    <dbReference type="NCBI Taxonomy" id="2715436"/>
    <lineage>
        <taxon>Bacteria</taxon>
        <taxon>Pseudomonadati</taxon>
        <taxon>Pseudomonadota</taxon>
        <taxon>Alphaproteobacteria</taxon>
        <taxon>Sphingomonadales</taxon>
        <taxon>Sphingomonadaceae</taxon>
        <taxon>Sphingobium</taxon>
    </lineage>
</organism>
<comment type="subcellular location">
    <subcellularLocation>
        <location evidence="1">Cell membrane</location>
        <topology evidence="1">Multi-pass membrane protein</topology>
    </subcellularLocation>
</comment>
<keyword evidence="5 6" id="KW-0472">Membrane</keyword>
<sequence length="177" mass="19203">MTLLLFRLIWGVAGSSTALFSHFVGGPGKLFRYVRGHMFKRGAAPAPGHNPVGGWSVLAMIALLATQVGLGFFSVDIDGMESGPFAYLVDFDTGRVAAEWHAFVFNIILTLTALHVVAILFYLIHRRDNLIGPMISGSRRWTGEQPVLRFASNRVALAIFLLIAGGSCLLIAQFGRA</sequence>
<feature type="transmembrane region" description="Helical" evidence="6">
    <location>
        <begin position="6"/>
        <end position="31"/>
    </location>
</feature>
<dbReference type="PANTHER" id="PTHR30485">
    <property type="entry name" value="NI/FE-HYDROGENASE 1 B-TYPE CYTOCHROME SUBUNIT"/>
    <property type="match status" value="1"/>
</dbReference>
<evidence type="ECO:0000256" key="6">
    <source>
        <dbReference type="SAM" id="Phobius"/>
    </source>
</evidence>